<gene>
    <name evidence="2" type="ORF">BJ875DRAFT_21776</name>
</gene>
<sequence length="115" mass="12835">MLIGPMLIMVLHYDRNTAVITTCISVALFVLVLALFAKGMAGKDVLATVAAYSAVLVVFVGSSTSYSLCWDENKGNESHLRNWSRACANYRKYSSTVRPLHFGHSTFQIRKFKRT</sequence>
<organism evidence="2 3">
    <name type="scientific">Amylocarpus encephaloides</name>
    <dbReference type="NCBI Taxonomy" id="45428"/>
    <lineage>
        <taxon>Eukaryota</taxon>
        <taxon>Fungi</taxon>
        <taxon>Dikarya</taxon>
        <taxon>Ascomycota</taxon>
        <taxon>Pezizomycotina</taxon>
        <taxon>Leotiomycetes</taxon>
        <taxon>Helotiales</taxon>
        <taxon>Helotiales incertae sedis</taxon>
        <taxon>Amylocarpus</taxon>
    </lineage>
</organism>
<keyword evidence="1" id="KW-1133">Transmembrane helix</keyword>
<dbReference type="OrthoDB" id="3546297at2759"/>
<keyword evidence="1" id="KW-0812">Transmembrane</keyword>
<accession>A0A9P7YIE6</accession>
<evidence type="ECO:0000256" key="1">
    <source>
        <dbReference type="SAM" id="Phobius"/>
    </source>
</evidence>
<protein>
    <submittedName>
        <fullName evidence="2">Uncharacterized protein</fullName>
    </submittedName>
</protein>
<reference evidence="2" key="1">
    <citation type="journal article" date="2021" name="IMA Fungus">
        <title>Genomic characterization of three marine fungi, including Emericellopsis atlantica sp. nov. with signatures of a generalist lifestyle and marine biomass degradation.</title>
        <authorList>
            <person name="Hagestad O.C."/>
            <person name="Hou L."/>
            <person name="Andersen J.H."/>
            <person name="Hansen E.H."/>
            <person name="Altermark B."/>
            <person name="Li C."/>
            <person name="Kuhnert E."/>
            <person name="Cox R.J."/>
            <person name="Crous P.W."/>
            <person name="Spatafora J.W."/>
            <person name="Lail K."/>
            <person name="Amirebrahimi M."/>
            <person name="Lipzen A."/>
            <person name="Pangilinan J."/>
            <person name="Andreopoulos W."/>
            <person name="Hayes R.D."/>
            <person name="Ng V."/>
            <person name="Grigoriev I.V."/>
            <person name="Jackson S.A."/>
            <person name="Sutton T.D.S."/>
            <person name="Dobson A.D.W."/>
            <person name="Rama T."/>
        </authorList>
    </citation>
    <scope>NUCLEOTIDE SEQUENCE</scope>
    <source>
        <strain evidence="2">TRa018bII</strain>
    </source>
</reference>
<dbReference type="EMBL" id="MU251473">
    <property type="protein sequence ID" value="KAG9234156.1"/>
    <property type="molecule type" value="Genomic_DNA"/>
</dbReference>
<comment type="caution">
    <text evidence="2">The sequence shown here is derived from an EMBL/GenBank/DDBJ whole genome shotgun (WGS) entry which is preliminary data.</text>
</comment>
<keyword evidence="1" id="KW-0472">Membrane</keyword>
<keyword evidence="3" id="KW-1185">Reference proteome</keyword>
<evidence type="ECO:0000313" key="3">
    <source>
        <dbReference type="Proteomes" id="UP000824998"/>
    </source>
</evidence>
<dbReference type="Proteomes" id="UP000824998">
    <property type="component" value="Unassembled WGS sequence"/>
</dbReference>
<dbReference type="AlphaFoldDB" id="A0A9P7YIE6"/>
<proteinExistence type="predicted"/>
<evidence type="ECO:0000313" key="2">
    <source>
        <dbReference type="EMBL" id="KAG9234156.1"/>
    </source>
</evidence>
<feature type="transmembrane region" description="Helical" evidence="1">
    <location>
        <begin position="17"/>
        <end position="37"/>
    </location>
</feature>
<feature type="transmembrane region" description="Helical" evidence="1">
    <location>
        <begin position="49"/>
        <end position="68"/>
    </location>
</feature>
<name>A0A9P7YIE6_9HELO</name>